<dbReference type="Proteomes" id="UP000240971">
    <property type="component" value="Unassembled WGS sequence"/>
</dbReference>
<dbReference type="EMBL" id="PYAW01000003">
    <property type="protein sequence ID" value="PSL46330.1"/>
    <property type="molecule type" value="Genomic_DNA"/>
</dbReference>
<accession>A0A2P8HJI0</accession>
<dbReference type="InterPro" id="IPR036249">
    <property type="entry name" value="Thioredoxin-like_sf"/>
</dbReference>
<feature type="repeat" description="TPR" evidence="2">
    <location>
        <begin position="117"/>
        <end position="150"/>
    </location>
</feature>
<dbReference type="InterPro" id="IPR000866">
    <property type="entry name" value="AhpC/TSA"/>
</dbReference>
<dbReference type="InterPro" id="IPR011990">
    <property type="entry name" value="TPR-like_helical_dom_sf"/>
</dbReference>
<dbReference type="InterPro" id="IPR050553">
    <property type="entry name" value="Thioredoxin_ResA/DsbE_sf"/>
</dbReference>
<dbReference type="RefSeq" id="WP_106529116.1">
    <property type="nucleotide sequence ID" value="NZ_PYAW01000003.1"/>
</dbReference>
<feature type="domain" description="Thioredoxin" evidence="3">
    <location>
        <begin position="365"/>
        <end position="507"/>
    </location>
</feature>
<dbReference type="Gene3D" id="3.40.30.10">
    <property type="entry name" value="Glutaredoxin"/>
    <property type="match status" value="1"/>
</dbReference>
<dbReference type="GO" id="GO:0016491">
    <property type="term" value="F:oxidoreductase activity"/>
    <property type="evidence" value="ECO:0007669"/>
    <property type="project" value="InterPro"/>
</dbReference>
<dbReference type="PROSITE" id="PS50005">
    <property type="entry name" value="TPR"/>
    <property type="match status" value="1"/>
</dbReference>
<dbReference type="GO" id="GO:0016209">
    <property type="term" value="F:antioxidant activity"/>
    <property type="evidence" value="ECO:0007669"/>
    <property type="project" value="InterPro"/>
</dbReference>
<dbReference type="GO" id="GO:0006950">
    <property type="term" value="P:response to stress"/>
    <property type="evidence" value="ECO:0007669"/>
    <property type="project" value="UniProtKB-ARBA"/>
</dbReference>
<dbReference type="InterPro" id="IPR013766">
    <property type="entry name" value="Thioredoxin_domain"/>
</dbReference>
<comment type="caution">
    <text evidence="4">The sequence shown here is derived from an EMBL/GenBank/DDBJ whole genome shotgun (WGS) entry which is preliminary data.</text>
</comment>
<dbReference type="GO" id="GO:0016853">
    <property type="term" value="F:isomerase activity"/>
    <property type="evidence" value="ECO:0007669"/>
    <property type="project" value="UniProtKB-KW"/>
</dbReference>
<dbReference type="InterPro" id="IPR017937">
    <property type="entry name" value="Thioredoxin_CS"/>
</dbReference>
<proteinExistence type="predicted"/>
<dbReference type="Gene3D" id="1.25.40.10">
    <property type="entry name" value="Tetratricopeptide repeat domain"/>
    <property type="match status" value="1"/>
</dbReference>
<dbReference type="OrthoDB" id="730498at2"/>
<dbReference type="PANTHER" id="PTHR42852:SF13">
    <property type="entry name" value="PROTEIN DIPZ"/>
    <property type="match status" value="1"/>
</dbReference>
<keyword evidence="1" id="KW-0676">Redox-active center</keyword>
<reference evidence="4 5" key="1">
    <citation type="submission" date="2018-03" db="EMBL/GenBank/DDBJ databases">
        <title>Genomic Encyclopedia of Archaeal and Bacterial Type Strains, Phase II (KMG-II): from individual species to whole genera.</title>
        <authorList>
            <person name="Goeker M."/>
        </authorList>
    </citation>
    <scope>NUCLEOTIDE SEQUENCE [LARGE SCALE GENOMIC DNA]</scope>
    <source>
        <strain evidence="4 5">DSM 24859</strain>
    </source>
</reference>
<dbReference type="CDD" id="cd02966">
    <property type="entry name" value="TlpA_like_family"/>
    <property type="match status" value="1"/>
</dbReference>
<organism evidence="4 5">
    <name type="scientific">Chitinophaga niastensis</name>
    <dbReference type="NCBI Taxonomy" id="536980"/>
    <lineage>
        <taxon>Bacteria</taxon>
        <taxon>Pseudomonadati</taxon>
        <taxon>Bacteroidota</taxon>
        <taxon>Chitinophagia</taxon>
        <taxon>Chitinophagales</taxon>
        <taxon>Chitinophagaceae</taxon>
        <taxon>Chitinophaga</taxon>
    </lineage>
</organism>
<protein>
    <submittedName>
        <fullName evidence="4">Thiol-disulfide isomerase/thioredoxin</fullName>
    </submittedName>
</protein>
<dbReference type="Pfam" id="PF00578">
    <property type="entry name" value="AhpC-TSA"/>
    <property type="match status" value="1"/>
</dbReference>
<evidence type="ECO:0000313" key="5">
    <source>
        <dbReference type="Proteomes" id="UP000240971"/>
    </source>
</evidence>
<keyword evidence="4" id="KW-0413">Isomerase</keyword>
<gene>
    <name evidence="4" type="ORF">CLV51_103308</name>
</gene>
<dbReference type="AlphaFoldDB" id="A0A2P8HJI0"/>
<keyword evidence="5" id="KW-1185">Reference proteome</keyword>
<keyword evidence="2" id="KW-0802">TPR repeat</keyword>
<dbReference type="SUPFAM" id="SSF52833">
    <property type="entry name" value="Thioredoxin-like"/>
    <property type="match status" value="1"/>
</dbReference>
<dbReference type="PANTHER" id="PTHR42852">
    <property type="entry name" value="THIOL:DISULFIDE INTERCHANGE PROTEIN DSBE"/>
    <property type="match status" value="1"/>
</dbReference>
<dbReference type="PROSITE" id="PS00194">
    <property type="entry name" value="THIOREDOXIN_1"/>
    <property type="match status" value="1"/>
</dbReference>
<dbReference type="InterPro" id="IPR019734">
    <property type="entry name" value="TPR_rpt"/>
</dbReference>
<name>A0A2P8HJI0_CHINA</name>
<dbReference type="SUPFAM" id="SSF48452">
    <property type="entry name" value="TPR-like"/>
    <property type="match status" value="1"/>
</dbReference>
<evidence type="ECO:0000256" key="2">
    <source>
        <dbReference type="PROSITE-ProRule" id="PRU00339"/>
    </source>
</evidence>
<evidence type="ECO:0000313" key="4">
    <source>
        <dbReference type="EMBL" id="PSL46330.1"/>
    </source>
</evidence>
<dbReference type="PROSITE" id="PS51352">
    <property type="entry name" value="THIOREDOXIN_2"/>
    <property type="match status" value="1"/>
</dbReference>
<evidence type="ECO:0000256" key="1">
    <source>
        <dbReference type="ARBA" id="ARBA00023284"/>
    </source>
</evidence>
<sequence length="511" mass="57798">MKYIIQYNKIKAFVLTMNVLLLFSGGLMAQSKEKPADIPKLKIAVEAHPGDIKVHRAFVNAMRKDSAGLVKQYEKWMQQFPAAAAVPFAFGEFYTNQESPAARPFLLKAVGLNPKLAAAWEELSTDAERWGDFKAANEYLAKAVAAAPNNPDYIYYYNNSFENSDPEKYYRLNMEMVKQFPKSQRSAQAIYWLAFKETDVEKKTALYEKLRTDFPLTKFSWSVYAMTEYFDLLLSTDPARALQLSNELMKLPGLDGENKKELERAMKIATQLRSVQQLLAANKPEEASKILAEVKSRKWSSQSQTVALLKATASSNSGHTQQAYDSLLVCYVKTPVTPVKEALLTYADKLGKNKDAVDAEIWKKLSTDAKQASFTFDSYMSGNNISLKDYKGKVVLLTFWFPGCGPCRGEFPHFERVLKQFNGTPVSYVGVNVARDQDAYVVPFMKSSGYSFTALKDNEAKRNNLEVRGAPSNYLIDQEGRIIFHSFMIQNREEELMLQEMISLLLKHPAS</sequence>
<evidence type="ECO:0000259" key="3">
    <source>
        <dbReference type="PROSITE" id="PS51352"/>
    </source>
</evidence>